<feature type="transmembrane region" description="Helical" evidence="9">
    <location>
        <begin position="406"/>
        <end position="424"/>
    </location>
</feature>
<feature type="transmembrane region" description="Helical" evidence="9">
    <location>
        <begin position="273"/>
        <end position="292"/>
    </location>
</feature>
<keyword evidence="4" id="KW-1003">Cell membrane</keyword>
<gene>
    <name evidence="10" type="ORF">V5J35_003392</name>
</gene>
<evidence type="ECO:0000256" key="1">
    <source>
        <dbReference type="ARBA" id="ARBA00004651"/>
    </source>
</evidence>
<dbReference type="InterPro" id="IPR050367">
    <property type="entry name" value="APC_superfamily"/>
</dbReference>
<evidence type="ECO:0000313" key="10">
    <source>
        <dbReference type="EMBL" id="MET4758200.1"/>
    </source>
</evidence>
<feature type="transmembrane region" description="Helical" evidence="9">
    <location>
        <begin position="222"/>
        <end position="246"/>
    </location>
</feature>
<evidence type="ECO:0000313" key="11">
    <source>
        <dbReference type="Proteomes" id="UP001549366"/>
    </source>
</evidence>
<feature type="transmembrane region" description="Helical" evidence="9">
    <location>
        <begin position="148"/>
        <end position="169"/>
    </location>
</feature>
<dbReference type="PANTHER" id="PTHR42770">
    <property type="entry name" value="AMINO ACID TRANSPORTER-RELATED"/>
    <property type="match status" value="1"/>
</dbReference>
<organism evidence="10 11">
    <name type="scientific">Endozoicomonas lisbonensis</name>
    <dbReference type="NCBI Taxonomy" id="3120522"/>
    <lineage>
        <taxon>Bacteria</taxon>
        <taxon>Pseudomonadati</taxon>
        <taxon>Pseudomonadota</taxon>
        <taxon>Gammaproteobacteria</taxon>
        <taxon>Oceanospirillales</taxon>
        <taxon>Endozoicomonadaceae</taxon>
        <taxon>Endozoicomonas</taxon>
    </lineage>
</organism>
<dbReference type="InterPro" id="IPR002293">
    <property type="entry name" value="AA/rel_permease1"/>
</dbReference>
<comment type="similarity">
    <text evidence="2">Belongs to the amino acid-polyamine-organocation (APC) superfamily. Basic amino acid/polyamine antiporter (APA) (TC 2.A.3.2) family.</text>
</comment>
<feature type="transmembrane region" description="Helical" evidence="9">
    <location>
        <begin position="348"/>
        <end position="369"/>
    </location>
</feature>
<keyword evidence="5 9" id="KW-0812">Transmembrane</keyword>
<reference evidence="10 11" key="1">
    <citation type="submission" date="2024-06" db="EMBL/GenBank/DDBJ databases">
        <title>Genomic Encyclopedia of Type Strains, Phase V (KMG-V): Genome sequencing to study the core and pangenomes of soil and plant-associated prokaryotes.</title>
        <authorList>
            <person name="Whitman W."/>
        </authorList>
    </citation>
    <scope>NUCLEOTIDE SEQUENCE [LARGE SCALE GENOMIC DNA]</scope>
    <source>
        <strain evidence="10 11">NE40</strain>
    </source>
</reference>
<feature type="transmembrane region" description="Helical" evidence="9">
    <location>
        <begin position="321"/>
        <end position="342"/>
    </location>
</feature>
<evidence type="ECO:0000256" key="7">
    <source>
        <dbReference type="ARBA" id="ARBA00023136"/>
    </source>
</evidence>
<keyword evidence="7 9" id="KW-0472">Membrane</keyword>
<evidence type="ECO:0000256" key="2">
    <source>
        <dbReference type="ARBA" id="ARBA00008220"/>
    </source>
</evidence>
<proteinExistence type="inferred from homology"/>
<dbReference type="Pfam" id="PF13520">
    <property type="entry name" value="AA_permease_2"/>
    <property type="match status" value="1"/>
</dbReference>
<evidence type="ECO:0000256" key="3">
    <source>
        <dbReference type="ARBA" id="ARBA00021069"/>
    </source>
</evidence>
<evidence type="ECO:0000256" key="9">
    <source>
        <dbReference type="SAM" id="Phobius"/>
    </source>
</evidence>
<feature type="transmembrane region" description="Helical" evidence="9">
    <location>
        <begin position="87"/>
        <end position="112"/>
    </location>
</feature>
<dbReference type="Gene3D" id="1.20.1740.10">
    <property type="entry name" value="Amino acid/polyamine transporter I"/>
    <property type="match status" value="1"/>
</dbReference>
<keyword evidence="6 9" id="KW-1133">Transmembrane helix</keyword>
<comment type="caution">
    <text evidence="10">The sequence shown here is derived from an EMBL/GenBank/DDBJ whole genome shotgun (WGS) entry which is preliminary data.</text>
</comment>
<name>A0ABV2SKC1_9GAMM</name>
<dbReference type="PIRSF" id="PIRSF006060">
    <property type="entry name" value="AA_transporter"/>
    <property type="match status" value="1"/>
</dbReference>
<evidence type="ECO:0000256" key="6">
    <source>
        <dbReference type="ARBA" id="ARBA00022989"/>
    </source>
</evidence>
<evidence type="ECO:0000256" key="8">
    <source>
        <dbReference type="ARBA" id="ARBA00045636"/>
    </source>
</evidence>
<keyword evidence="11" id="KW-1185">Reference proteome</keyword>
<sequence length="437" mass="47155">MESRKLSLLPLTMLVTGNMMGAGIFLLPSSLAGYGSIALLGWIVTVAGAVMLSLVFVRLAAVCESGSGLYAFTREGLGRYVGSQVVYGYWVAIWIGNTAVAISGVGYLSYFFPVLADQWVATLSAILVIWLLSCLNMRNIRMIGNFQIVTASCMLIPVLIVGVLGWLSFDKHLLVDSFNVTGQPVRQVISESLTITLWSFIGLESACNLAGHARNPERDVPFATFFGTLLAAILYILSTTAMMGVVPNDVLQSSAAPFSVAARYILGDWAGELVSAMAVIACFGSLNGWILMHGQVARSACADGLLPRVFGKLNKHGSPSYGLLITSVLMSILLLMTVEPTVQKHFEFIILIAVYIMLLAYCCACIACLNIQRRSGQIEQPVLWGVIIVLALGYCFWSLSGAGYQILMNGTLLVGCGSLVYWLLERRSATRIDVGQS</sequence>
<feature type="transmembrane region" description="Helical" evidence="9">
    <location>
        <begin position="118"/>
        <end position="136"/>
    </location>
</feature>
<dbReference type="Proteomes" id="UP001549366">
    <property type="component" value="Unassembled WGS sequence"/>
</dbReference>
<comment type="function">
    <text evidence="8">Major component of the acid-resistance (AR) system allowing enteric pathogens to survive the acidic environment in the stomach. Exchanges extracellular arginine for its intracellular decarboxylation product agmatine (Agm) thereby expelling intracellular protons. Probably undergoes several conformational states in order to translocate the substrate across the membrane; keeps the substrate accessible to only 1 side of the membrane at a time by opening and closing 3 membrane-internal gates.</text>
</comment>
<feature type="transmembrane region" description="Helical" evidence="9">
    <location>
        <begin position="381"/>
        <end position="400"/>
    </location>
</feature>
<comment type="subcellular location">
    <subcellularLocation>
        <location evidence="1">Cell membrane</location>
        <topology evidence="1">Multi-pass membrane protein</topology>
    </subcellularLocation>
</comment>
<dbReference type="RefSeq" id="WP_354008303.1">
    <property type="nucleotide sequence ID" value="NZ_JBEWTA010000001.1"/>
</dbReference>
<feature type="transmembrane region" description="Helical" evidence="9">
    <location>
        <begin position="31"/>
        <end position="57"/>
    </location>
</feature>
<evidence type="ECO:0000256" key="5">
    <source>
        <dbReference type="ARBA" id="ARBA00022692"/>
    </source>
</evidence>
<accession>A0ABV2SKC1</accession>
<feature type="transmembrane region" description="Helical" evidence="9">
    <location>
        <begin position="189"/>
        <end position="210"/>
    </location>
</feature>
<dbReference type="PANTHER" id="PTHR42770:SF18">
    <property type="entry name" value="ARGININE_AGMATINE ANTIPORTER"/>
    <property type="match status" value="1"/>
</dbReference>
<dbReference type="EMBL" id="JBEWTB010000002">
    <property type="protein sequence ID" value="MET4758200.1"/>
    <property type="molecule type" value="Genomic_DNA"/>
</dbReference>
<protein>
    <recommendedName>
        <fullName evidence="3">Arginine/agmatine antiporter</fullName>
    </recommendedName>
</protein>
<evidence type="ECO:0000256" key="4">
    <source>
        <dbReference type="ARBA" id="ARBA00022475"/>
    </source>
</evidence>